<feature type="domain" description="TcaA 4th" evidence="15">
    <location>
        <begin position="253"/>
        <end position="309"/>
    </location>
</feature>
<evidence type="ECO:0000256" key="1">
    <source>
        <dbReference type="ARBA" id="ARBA00004162"/>
    </source>
</evidence>
<evidence type="ECO:0000259" key="12">
    <source>
        <dbReference type="Pfam" id="PF13240"/>
    </source>
</evidence>
<dbReference type="GO" id="GO:0005886">
    <property type="term" value="C:plasma membrane"/>
    <property type="evidence" value="ECO:0007669"/>
    <property type="project" value="UniProtKB-SubCell"/>
</dbReference>
<evidence type="ECO:0000256" key="10">
    <source>
        <dbReference type="PIRNR" id="PIRNR032522"/>
    </source>
</evidence>
<dbReference type="InterPro" id="IPR054528">
    <property type="entry name" value="TcaA_5th"/>
</dbReference>
<evidence type="ECO:0000256" key="7">
    <source>
        <dbReference type="ARBA" id="ARBA00022989"/>
    </source>
</evidence>
<dbReference type="InterPro" id="IPR026870">
    <property type="entry name" value="Zinc_ribbon_dom"/>
</dbReference>
<dbReference type="Pfam" id="PF22819">
    <property type="entry name" value="TcaA_5th"/>
    <property type="match status" value="1"/>
</dbReference>
<dbReference type="Proteomes" id="UP000034455">
    <property type="component" value="Unassembled WGS sequence"/>
</dbReference>
<comment type="caution">
    <text evidence="16">The sequence shown here is derived from an EMBL/GenBank/DDBJ whole genome shotgun (WGS) entry which is preliminary data.</text>
</comment>
<evidence type="ECO:0000259" key="13">
    <source>
        <dbReference type="Pfam" id="PF22813"/>
    </source>
</evidence>
<dbReference type="PIRSF" id="PIRSF032522">
    <property type="entry name" value="TcaA"/>
    <property type="match status" value="1"/>
</dbReference>
<reference evidence="16 17" key="1">
    <citation type="submission" date="2015-03" db="EMBL/GenBank/DDBJ databases">
        <title>Genome Assembly of Staphylococcus cohnii subsp. cohnii strain G22B2.</title>
        <authorList>
            <person name="Nair G."/>
            <person name="Kaur G."/>
            <person name="Khatri I."/>
            <person name="Singh N.K."/>
            <person name="Sathyabama S."/>
            <person name="Maurya S.K."/>
            <person name="Subramanian S."/>
            <person name="Agrewala J.N."/>
            <person name="Mayilraj S."/>
        </authorList>
    </citation>
    <scope>NUCLEOTIDE SEQUENCE [LARGE SCALE GENOMIC DNA]</scope>
    <source>
        <strain evidence="16 17">G22B2</strain>
    </source>
</reference>
<gene>
    <name evidence="16" type="ORF">UF66_0261</name>
</gene>
<keyword evidence="7 11" id="KW-1133">Transmembrane helix</keyword>
<evidence type="ECO:0000259" key="15">
    <source>
        <dbReference type="Pfam" id="PF22820"/>
    </source>
</evidence>
<dbReference type="Pfam" id="PF22820">
    <property type="entry name" value="TcaA_3rd_4th"/>
    <property type="match status" value="1"/>
</dbReference>
<dbReference type="RefSeq" id="WP_019469779.1">
    <property type="nucleotide sequence ID" value="NZ_LAKJ01000012.1"/>
</dbReference>
<keyword evidence="3 11" id="KW-0812">Transmembrane</keyword>
<feature type="domain" description="TcaA second" evidence="13">
    <location>
        <begin position="65"/>
        <end position="164"/>
    </location>
</feature>
<accession>A0A0M2NUU9</accession>
<keyword evidence="8 10" id="KW-0472">Membrane</keyword>
<evidence type="ECO:0000256" key="2">
    <source>
        <dbReference type="ARBA" id="ARBA00022475"/>
    </source>
</evidence>
<comment type="similarity">
    <text evidence="10">Belongs to the tcaA family.</text>
</comment>
<dbReference type="PANTHER" id="PTHR40038">
    <property type="entry name" value="MEMBRANE-ASSOCIATED PROTEIN TCAA"/>
    <property type="match status" value="1"/>
</dbReference>
<sequence length="443" mass="50987">MKYCKNCGAHVKNNQKVCTQCGHPLQNQNNTSKRNKKKYLVIGIILTIIILLIILYKIVAASLSPESEAKTISEDLKKGDTKNLSNHLVFNDRSLNKDEAKAFYKYVVDADNPERIADDIENKTKQMTKDKSDTASVDINDTEVIHIHKNGKKYGIFNNYDFEVSKQKVSITPESDSKVTYKYNGKKHKIKLSEDESKTFATLPLGNYKLKAQKVVNNEKFDGQLIITMSDENEVQEQFNEKYLDINIDDSELDSDTQIDLYINNKKLSAQDDYDSYLYGPYKPDEKLEVYAQAHVDDKKFKSNVVKAPKPKKENEPVPIDLSFDNEKIKANQENKDIKENVQTFIEDYTEDLNEAYEEEEYSHISSYIKHGTDTADHMKKVVESGDEADYSDPKVVKYSKKGDTITIEVEKQDKDDQTIHSQYVLDYDDLLSDFKIKDYTDI</sequence>
<evidence type="ECO:0000313" key="17">
    <source>
        <dbReference type="Proteomes" id="UP000034455"/>
    </source>
</evidence>
<dbReference type="GO" id="GO:0046677">
    <property type="term" value="P:response to antibiotic"/>
    <property type="evidence" value="ECO:0007669"/>
    <property type="project" value="UniProtKB-KW"/>
</dbReference>
<evidence type="ECO:0000256" key="5">
    <source>
        <dbReference type="ARBA" id="ARBA00022771"/>
    </source>
</evidence>
<dbReference type="PANTHER" id="PTHR40038:SF1">
    <property type="entry name" value="MEMBRANE-ASSOCIATED PROTEIN TCAA"/>
    <property type="match status" value="1"/>
</dbReference>
<dbReference type="AlphaFoldDB" id="A0A0M2NUU9"/>
<dbReference type="EMBL" id="LAKJ01000012">
    <property type="protein sequence ID" value="KKI63772.1"/>
    <property type="molecule type" value="Genomic_DNA"/>
</dbReference>
<feature type="transmembrane region" description="Helical" evidence="11">
    <location>
        <begin position="39"/>
        <end position="59"/>
    </location>
</feature>
<dbReference type="PATRIC" id="fig|74704.6.peg.270"/>
<dbReference type="InterPro" id="IPR054530">
    <property type="entry name" value="TcaA_4th"/>
</dbReference>
<dbReference type="GO" id="GO:0008270">
    <property type="term" value="F:zinc ion binding"/>
    <property type="evidence" value="ECO:0007669"/>
    <property type="project" value="UniProtKB-KW"/>
</dbReference>
<name>A0A0M2NUU9_STACC</name>
<dbReference type="Pfam" id="PF22813">
    <property type="entry name" value="TcaA_2nd"/>
    <property type="match status" value="1"/>
</dbReference>
<proteinExistence type="inferred from homology"/>
<dbReference type="Pfam" id="PF13240">
    <property type="entry name" value="Zn_Ribbon_1"/>
    <property type="match status" value="1"/>
</dbReference>
<keyword evidence="4" id="KW-0479">Metal-binding</keyword>
<protein>
    <recommendedName>
        <fullName evidence="10">Membrane-associated protein</fullName>
    </recommendedName>
</protein>
<evidence type="ECO:0000256" key="3">
    <source>
        <dbReference type="ARBA" id="ARBA00022692"/>
    </source>
</evidence>
<evidence type="ECO:0000256" key="4">
    <source>
        <dbReference type="ARBA" id="ARBA00022723"/>
    </source>
</evidence>
<evidence type="ECO:0000256" key="11">
    <source>
        <dbReference type="SAM" id="Phobius"/>
    </source>
</evidence>
<evidence type="ECO:0000256" key="9">
    <source>
        <dbReference type="ARBA" id="ARBA00023251"/>
    </source>
</evidence>
<dbReference type="InterPro" id="IPR023599">
    <property type="entry name" value="Mem_prot_TcaA"/>
</dbReference>
<keyword evidence="9" id="KW-0046">Antibiotic resistance</keyword>
<dbReference type="InterPro" id="IPR054529">
    <property type="entry name" value="TcaA_2nd"/>
</dbReference>
<evidence type="ECO:0000259" key="14">
    <source>
        <dbReference type="Pfam" id="PF22819"/>
    </source>
</evidence>
<organism evidence="16 17">
    <name type="scientific">Staphylococcus cohnii subsp. cohnii</name>
    <dbReference type="NCBI Taxonomy" id="74704"/>
    <lineage>
        <taxon>Bacteria</taxon>
        <taxon>Bacillati</taxon>
        <taxon>Bacillota</taxon>
        <taxon>Bacilli</taxon>
        <taxon>Bacillales</taxon>
        <taxon>Staphylococcaceae</taxon>
        <taxon>Staphylococcus</taxon>
        <taxon>Staphylococcus cohnii species complex</taxon>
    </lineage>
</organism>
<comment type="subcellular location">
    <subcellularLocation>
        <location evidence="1 10">Cell membrane</location>
        <topology evidence="1 10">Single-pass membrane protein</topology>
    </subcellularLocation>
</comment>
<feature type="domain" description="Zinc-ribbon" evidence="12">
    <location>
        <begin position="3"/>
        <end position="25"/>
    </location>
</feature>
<keyword evidence="5" id="KW-0863">Zinc-finger</keyword>
<evidence type="ECO:0000313" key="16">
    <source>
        <dbReference type="EMBL" id="KKI63772.1"/>
    </source>
</evidence>
<evidence type="ECO:0000256" key="6">
    <source>
        <dbReference type="ARBA" id="ARBA00022833"/>
    </source>
</evidence>
<keyword evidence="2 10" id="KW-1003">Cell membrane</keyword>
<feature type="domain" description="TcaA protein NTF2-like" evidence="14">
    <location>
        <begin position="339"/>
        <end position="440"/>
    </location>
</feature>
<keyword evidence="6" id="KW-0862">Zinc</keyword>
<evidence type="ECO:0000256" key="8">
    <source>
        <dbReference type="ARBA" id="ARBA00023136"/>
    </source>
</evidence>